<dbReference type="PANTHER" id="PTHR40465:SF1">
    <property type="entry name" value="DUF6534 DOMAIN-CONTAINING PROTEIN"/>
    <property type="match status" value="1"/>
</dbReference>
<feature type="transmembrane region" description="Helical" evidence="1">
    <location>
        <begin position="80"/>
        <end position="100"/>
    </location>
</feature>
<dbReference type="Pfam" id="PF20152">
    <property type="entry name" value="DUF6534"/>
    <property type="match status" value="1"/>
</dbReference>
<comment type="caution">
    <text evidence="3">The sequence shown here is derived from an EMBL/GenBank/DDBJ whole genome shotgun (WGS) entry which is preliminary data.</text>
</comment>
<dbReference type="EMBL" id="JAFIQS010000023">
    <property type="protein sequence ID" value="KAG5161919.1"/>
    <property type="molecule type" value="Genomic_DNA"/>
</dbReference>
<reference evidence="3" key="1">
    <citation type="submission" date="2021-02" db="EMBL/GenBank/DDBJ databases">
        <title>Psilocybe cubensis genome.</title>
        <authorList>
            <person name="Mckernan K.J."/>
            <person name="Crawford S."/>
            <person name="Trippe A."/>
            <person name="Kane L.T."/>
            <person name="Mclaughlin S."/>
        </authorList>
    </citation>
    <scope>NUCLEOTIDE SEQUENCE [LARGE SCALE GENOMIC DNA]</scope>
    <source>
        <strain evidence="3">MGC-MH-2018</strain>
    </source>
</reference>
<name>A0A8H7XLE1_PSICU</name>
<protein>
    <recommendedName>
        <fullName evidence="2">DUF6534 domain-containing protein</fullName>
    </recommendedName>
</protein>
<keyword evidence="1" id="KW-0812">Transmembrane</keyword>
<feature type="domain" description="DUF6534" evidence="2">
    <location>
        <begin position="140"/>
        <end position="210"/>
    </location>
</feature>
<dbReference type="PANTHER" id="PTHR40465">
    <property type="entry name" value="CHROMOSOME 1, WHOLE GENOME SHOTGUN SEQUENCE"/>
    <property type="match status" value="1"/>
</dbReference>
<evidence type="ECO:0000259" key="2">
    <source>
        <dbReference type="Pfam" id="PF20152"/>
    </source>
</evidence>
<evidence type="ECO:0000256" key="1">
    <source>
        <dbReference type="SAM" id="Phobius"/>
    </source>
</evidence>
<gene>
    <name evidence="3" type="ORF">JR316_013207</name>
</gene>
<evidence type="ECO:0000313" key="3">
    <source>
        <dbReference type="EMBL" id="KAG5161919.1"/>
    </source>
</evidence>
<keyword evidence="1" id="KW-0472">Membrane</keyword>
<keyword evidence="1" id="KW-1133">Transmembrane helix</keyword>
<feature type="transmembrane region" description="Helical" evidence="1">
    <location>
        <begin position="37"/>
        <end position="60"/>
    </location>
</feature>
<proteinExistence type="predicted"/>
<sequence length="287" mass="32174">MQLIGINLNWGLMGILFVQLYIYGYSFPNDPKFIKSLVFGLGVLEAIQTILATLDGYHWFAAGFGNVLTLNEPYISAFDSPFLDSIISLVVQFFFAYRIWVLTRSYLPVAAVVLFNMRYQWLDQGPEWQLEFRCGLLELLRSRSTLSNTNHTILRLVRITIETNSLTAGVAVLSLILFLSFRDQPTLNVPSAYVLGKLYTNTFLAMLNNRLLIAKDAKGVVSKFEWTFAVLPAMNTTALLSANSTKKSSRQHISVEIIQTQTLSVDPEMAIPLDELVATAPHQSHSG</sequence>
<feature type="transmembrane region" description="Helical" evidence="1">
    <location>
        <begin position="163"/>
        <end position="181"/>
    </location>
</feature>
<feature type="transmembrane region" description="Helical" evidence="1">
    <location>
        <begin position="6"/>
        <end position="25"/>
    </location>
</feature>
<dbReference type="InterPro" id="IPR045339">
    <property type="entry name" value="DUF6534"/>
</dbReference>
<accession>A0A8H7XLE1</accession>
<organism evidence="3">
    <name type="scientific">Psilocybe cubensis</name>
    <name type="common">Psychedelic mushroom</name>
    <name type="synonym">Stropharia cubensis</name>
    <dbReference type="NCBI Taxonomy" id="181762"/>
    <lineage>
        <taxon>Eukaryota</taxon>
        <taxon>Fungi</taxon>
        <taxon>Dikarya</taxon>
        <taxon>Basidiomycota</taxon>
        <taxon>Agaricomycotina</taxon>
        <taxon>Agaricomycetes</taxon>
        <taxon>Agaricomycetidae</taxon>
        <taxon>Agaricales</taxon>
        <taxon>Agaricineae</taxon>
        <taxon>Strophariaceae</taxon>
        <taxon>Psilocybe</taxon>
    </lineage>
</organism>
<dbReference type="AlphaFoldDB" id="A0A8H7XLE1"/>